<accession>A0A8T0PJ09</accession>
<dbReference type="AlphaFoldDB" id="A0A8T0PJ09"/>
<keyword evidence="2" id="KW-1185">Reference proteome</keyword>
<sequence length="85" mass="9705">MSETKQENKRRYKKIRSCNQVLIHTGVPNDLKFPLPTLSCKIIHKVEENGHLLKMLGMPTTGRLLLDSVVSINVNTLRCKLLVSY</sequence>
<gene>
    <name evidence="1" type="ORF">PVAP13_8NG145300</name>
</gene>
<reference evidence="1" key="1">
    <citation type="submission" date="2020-05" db="EMBL/GenBank/DDBJ databases">
        <title>WGS assembly of Panicum virgatum.</title>
        <authorList>
            <person name="Lovell J.T."/>
            <person name="Jenkins J."/>
            <person name="Shu S."/>
            <person name="Juenger T.E."/>
            <person name="Schmutz J."/>
        </authorList>
    </citation>
    <scope>NUCLEOTIDE SEQUENCE</scope>
    <source>
        <strain evidence="1">AP13</strain>
    </source>
</reference>
<dbReference type="Proteomes" id="UP000823388">
    <property type="component" value="Chromosome 8N"/>
</dbReference>
<proteinExistence type="predicted"/>
<protein>
    <submittedName>
        <fullName evidence="1">Uncharacterized protein</fullName>
    </submittedName>
</protein>
<evidence type="ECO:0000313" key="2">
    <source>
        <dbReference type="Proteomes" id="UP000823388"/>
    </source>
</evidence>
<comment type="caution">
    <text evidence="1">The sequence shown here is derived from an EMBL/GenBank/DDBJ whole genome shotgun (WGS) entry which is preliminary data.</text>
</comment>
<dbReference type="EMBL" id="CM029052">
    <property type="protein sequence ID" value="KAG2558324.1"/>
    <property type="molecule type" value="Genomic_DNA"/>
</dbReference>
<organism evidence="1 2">
    <name type="scientific">Panicum virgatum</name>
    <name type="common">Blackwell switchgrass</name>
    <dbReference type="NCBI Taxonomy" id="38727"/>
    <lineage>
        <taxon>Eukaryota</taxon>
        <taxon>Viridiplantae</taxon>
        <taxon>Streptophyta</taxon>
        <taxon>Embryophyta</taxon>
        <taxon>Tracheophyta</taxon>
        <taxon>Spermatophyta</taxon>
        <taxon>Magnoliopsida</taxon>
        <taxon>Liliopsida</taxon>
        <taxon>Poales</taxon>
        <taxon>Poaceae</taxon>
        <taxon>PACMAD clade</taxon>
        <taxon>Panicoideae</taxon>
        <taxon>Panicodae</taxon>
        <taxon>Paniceae</taxon>
        <taxon>Panicinae</taxon>
        <taxon>Panicum</taxon>
        <taxon>Panicum sect. Hiantes</taxon>
    </lineage>
</organism>
<name>A0A8T0PJ09_PANVG</name>
<evidence type="ECO:0000313" key="1">
    <source>
        <dbReference type="EMBL" id="KAG2558324.1"/>
    </source>
</evidence>